<proteinExistence type="predicted"/>
<dbReference type="HOGENOM" id="CLU_1466540_0_0_5"/>
<organism evidence="1 2">
    <name type="scientific">Maritimibacter alkaliphilus HTCC2654</name>
    <dbReference type="NCBI Taxonomy" id="314271"/>
    <lineage>
        <taxon>Bacteria</taxon>
        <taxon>Pseudomonadati</taxon>
        <taxon>Pseudomonadota</taxon>
        <taxon>Alphaproteobacteria</taxon>
        <taxon>Rhodobacterales</taxon>
        <taxon>Roseobacteraceae</taxon>
        <taxon>Maritimibacter</taxon>
    </lineage>
</organism>
<gene>
    <name evidence="1" type="ORF">RB2654_21833</name>
</gene>
<reference evidence="1 2" key="1">
    <citation type="journal article" date="2010" name="J. Bacteriol.">
        <title>Genome sequences of Pelagibaca bermudensis HTCC2601T and Maritimibacter alkaliphilus HTCC2654T, the type strains of two marine Roseobacter genera.</title>
        <authorList>
            <person name="Thrash J.C."/>
            <person name="Cho J.C."/>
            <person name="Ferriera S."/>
            <person name="Johnson J."/>
            <person name="Vergin K.L."/>
            <person name="Giovannoni S.J."/>
        </authorList>
    </citation>
    <scope>NUCLEOTIDE SEQUENCE [LARGE SCALE GENOMIC DNA]</scope>
    <source>
        <strain evidence="1 2">HTCC2654</strain>
    </source>
</reference>
<dbReference type="STRING" id="314271.RB2654_21833"/>
<dbReference type="RefSeq" id="WP_008335748.1">
    <property type="nucleotide sequence ID" value="NZ_CH902580.1"/>
</dbReference>
<accession>A3VLG5</accession>
<evidence type="ECO:0000313" key="2">
    <source>
        <dbReference type="Proteomes" id="UP000002931"/>
    </source>
</evidence>
<name>A3VLG5_9RHOB</name>
<evidence type="ECO:0000313" key="1">
    <source>
        <dbReference type="EMBL" id="EAQ10853.1"/>
    </source>
</evidence>
<dbReference type="EMBL" id="AAMT01000023">
    <property type="protein sequence ID" value="EAQ10853.1"/>
    <property type="molecule type" value="Genomic_DNA"/>
</dbReference>
<keyword evidence="2" id="KW-1185">Reference proteome</keyword>
<dbReference type="AlphaFoldDB" id="A3VLG5"/>
<dbReference type="Proteomes" id="UP000002931">
    <property type="component" value="Unassembled WGS sequence"/>
</dbReference>
<protein>
    <submittedName>
        <fullName evidence="1">Uncharacterized protein</fullName>
    </submittedName>
</protein>
<sequence>MTNNTKQSFKLSAWCRDNKNEKGEGEAIEIELRTQPFNAGDFQFTLHLSPSDNTKVVFGCEVARSIGETLQKVKQGRMVFALLPTTLGIELAIWGTKIGTLYETSPLQIGIQVWSEEQTSVHFLSNEDALKLADHLLEAANAEFPTMGDLPVLDGRPRQKLSVVCNQSGDNLVEFGKPKPVQAP</sequence>
<comment type="caution">
    <text evidence="1">The sequence shown here is derived from an EMBL/GenBank/DDBJ whole genome shotgun (WGS) entry which is preliminary data.</text>
</comment>